<dbReference type="Proteomes" id="UP000824998">
    <property type="component" value="Unassembled WGS sequence"/>
</dbReference>
<sequence>MVLLYEDTEYLSEANWPSRCSETLCGRTGLKQTGAGPRQLKNSGRLRVVQIKLRVLAIMFTSPLKFTREIECFVSQSRFGFVVGPINVGMAPSGSRRLYCHLKGRARRGVSRISTNPAPDPKQAKVRLDLRTLLRLTTPWGSDEKEDDQLGEEDPSVADTTIHEANVLKRRDILEPQLRDSTEATTLWGAPGLRTSCYDLICGYRFELLLWNHHQHQKMGLTYRTRDVRCNYASLLWLYFG</sequence>
<organism evidence="1 2">
    <name type="scientific">Amylocarpus encephaloides</name>
    <dbReference type="NCBI Taxonomy" id="45428"/>
    <lineage>
        <taxon>Eukaryota</taxon>
        <taxon>Fungi</taxon>
        <taxon>Dikarya</taxon>
        <taxon>Ascomycota</taxon>
        <taxon>Pezizomycotina</taxon>
        <taxon>Leotiomycetes</taxon>
        <taxon>Helotiales</taxon>
        <taxon>Helotiales incertae sedis</taxon>
        <taxon>Amylocarpus</taxon>
    </lineage>
</organism>
<gene>
    <name evidence="1" type="ORF">BJ875DRAFT_512023</name>
</gene>
<name>A0A9P8C4H2_9HELO</name>
<protein>
    <submittedName>
        <fullName evidence="1">Uncharacterized protein</fullName>
    </submittedName>
</protein>
<reference evidence="1" key="1">
    <citation type="journal article" date="2021" name="IMA Fungus">
        <title>Genomic characterization of three marine fungi, including Emericellopsis atlantica sp. nov. with signatures of a generalist lifestyle and marine biomass degradation.</title>
        <authorList>
            <person name="Hagestad O.C."/>
            <person name="Hou L."/>
            <person name="Andersen J.H."/>
            <person name="Hansen E.H."/>
            <person name="Altermark B."/>
            <person name="Li C."/>
            <person name="Kuhnert E."/>
            <person name="Cox R.J."/>
            <person name="Crous P.W."/>
            <person name="Spatafora J.W."/>
            <person name="Lail K."/>
            <person name="Amirebrahimi M."/>
            <person name="Lipzen A."/>
            <person name="Pangilinan J."/>
            <person name="Andreopoulos W."/>
            <person name="Hayes R.D."/>
            <person name="Ng V."/>
            <person name="Grigoriev I.V."/>
            <person name="Jackson S.A."/>
            <person name="Sutton T.D.S."/>
            <person name="Dobson A.D.W."/>
            <person name="Rama T."/>
        </authorList>
    </citation>
    <scope>NUCLEOTIDE SEQUENCE</scope>
    <source>
        <strain evidence="1">TRa018bII</strain>
    </source>
</reference>
<proteinExistence type="predicted"/>
<evidence type="ECO:0000313" key="2">
    <source>
        <dbReference type="Proteomes" id="UP000824998"/>
    </source>
</evidence>
<accession>A0A9P8C4H2</accession>
<dbReference type="AlphaFoldDB" id="A0A9P8C4H2"/>
<comment type="caution">
    <text evidence="1">The sequence shown here is derived from an EMBL/GenBank/DDBJ whole genome shotgun (WGS) entry which is preliminary data.</text>
</comment>
<evidence type="ECO:0000313" key="1">
    <source>
        <dbReference type="EMBL" id="KAG9233504.1"/>
    </source>
</evidence>
<keyword evidence="2" id="KW-1185">Reference proteome</keyword>
<dbReference type="EMBL" id="MU251498">
    <property type="protein sequence ID" value="KAG9233504.1"/>
    <property type="molecule type" value="Genomic_DNA"/>
</dbReference>